<feature type="transmembrane region" description="Helical" evidence="6">
    <location>
        <begin position="377"/>
        <end position="397"/>
    </location>
</feature>
<reference evidence="9 10" key="1">
    <citation type="submission" date="2025-04" db="UniProtKB">
        <authorList>
            <consortium name="RefSeq"/>
        </authorList>
    </citation>
    <scope>IDENTIFICATION</scope>
</reference>
<evidence type="ECO:0000313" key="8">
    <source>
        <dbReference type="Proteomes" id="UP000515124"/>
    </source>
</evidence>
<feature type="transmembrane region" description="Helical" evidence="6">
    <location>
        <begin position="489"/>
        <end position="513"/>
    </location>
</feature>
<evidence type="ECO:0000256" key="2">
    <source>
        <dbReference type="ARBA" id="ARBA00010199"/>
    </source>
</evidence>
<dbReference type="GO" id="GO:0016020">
    <property type="term" value="C:membrane"/>
    <property type="evidence" value="ECO:0007669"/>
    <property type="project" value="UniProtKB-SubCell"/>
</dbReference>
<feature type="transmembrane region" description="Helical" evidence="6">
    <location>
        <begin position="311"/>
        <end position="332"/>
    </location>
</feature>
<organism evidence="8 10">
    <name type="scientific">Prunus avium</name>
    <name type="common">Cherry</name>
    <name type="synonym">Cerasus avium</name>
    <dbReference type="NCBI Taxonomy" id="42229"/>
    <lineage>
        <taxon>Eukaryota</taxon>
        <taxon>Viridiplantae</taxon>
        <taxon>Streptophyta</taxon>
        <taxon>Embryophyta</taxon>
        <taxon>Tracheophyta</taxon>
        <taxon>Spermatophyta</taxon>
        <taxon>Magnoliopsida</taxon>
        <taxon>eudicotyledons</taxon>
        <taxon>Gunneridae</taxon>
        <taxon>Pentapetalae</taxon>
        <taxon>rosids</taxon>
        <taxon>fabids</taxon>
        <taxon>Rosales</taxon>
        <taxon>Rosaceae</taxon>
        <taxon>Amygdaloideae</taxon>
        <taxon>Amygdaleae</taxon>
        <taxon>Prunus</taxon>
    </lineage>
</organism>
<dbReference type="CDD" id="cd13136">
    <property type="entry name" value="MATE_DinF_like"/>
    <property type="match status" value="1"/>
</dbReference>
<dbReference type="PANTHER" id="PTHR42893">
    <property type="entry name" value="PROTEIN DETOXIFICATION 44, CHLOROPLASTIC-RELATED"/>
    <property type="match status" value="1"/>
</dbReference>
<dbReference type="Proteomes" id="UP000515124">
    <property type="component" value="Unplaced"/>
</dbReference>
<protein>
    <recommendedName>
        <fullName evidence="6">Protein DETOXIFICATION</fullName>
    </recommendedName>
    <alternativeName>
        <fullName evidence="6">Multidrug and toxic compound extrusion protein</fullName>
    </alternativeName>
</protein>
<keyword evidence="4 6" id="KW-1133">Transmembrane helix</keyword>
<proteinExistence type="inferred from homology"/>
<evidence type="ECO:0000256" key="4">
    <source>
        <dbReference type="ARBA" id="ARBA00022989"/>
    </source>
</evidence>
<evidence type="ECO:0000256" key="5">
    <source>
        <dbReference type="ARBA" id="ARBA00023136"/>
    </source>
</evidence>
<evidence type="ECO:0000256" key="7">
    <source>
        <dbReference type="SAM" id="MobiDB-lite"/>
    </source>
</evidence>
<dbReference type="GeneID" id="110753970"/>
<feature type="region of interest" description="Disordered" evidence="7">
    <location>
        <begin position="1"/>
        <end position="26"/>
    </location>
</feature>
<keyword evidence="3 6" id="KW-0812">Transmembrane</keyword>
<dbReference type="GO" id="GO:0042910">
    <property type="term" value="F:xenobiotic transmembrane transporter activity"/>
    <property type="evidence" value="ECO:0007669"/>
    <property type="project" value="InterPro"/>
</dbReference>
<dbReference type="GO" id="GO:0015297">
    <property type="term" value="F:antiporter activity"/>
    <property type="evidence" value="ECO:0007669"/>
    <property type="project" value="InterPro"/>
</dbReference>
<feature type="transmembrane region" description="Helical" evidence="6">
    <location>
        <begin position="239"/>
        <end position="261"/>
    </location>
</feature>
<feature type="transmembrane region" description="Helical" evidence="6">
    <location>
        <begin position="417"/>
        <end position="439"/>
    </location>
</feature>
<evidence type="ECO:0000256" key="1">
    <source>
        <dbReference type="ARBA" id="ARBA00004141"/>
    </source>
</evidence>
<evidence type="ECO:0000256" key="6">
    <source>
        <dbReference type="RuleBase" id="RU004914"/>
    </source>
</evidence>
<comment type="subcellular location">
    <subcellularLocation>
        <location evidence="1">Membrane</location>
        <topology evidence="1">Multi-pass membrane protein</topology>
    </subcellularLocation>
</comment>
<dbReference type="KEGG" id="pavi:110753970"/>
<feature type="transmembrane region" description="Helical" evidence="6">
    <location>
        <begin position="281"/>
        <end position="304"/>
    </location>
</feature>
<gene>
    <name evidence="9 10" type="primary">LOC110753970</name>
</gene>
<feature type="transmembrane region" description="Helical" evidence="6">
    <location>
        <begin position="460"/>
        <end position="483"/>
    </location>
</feature>
<evidence type="ECO:0000313" key="9">
    <source>
        <dbReference type="RefSeq" id="XP_021810653.1"/>
    </source>
</evidence>
<name>A0A6P5S4S7_PRUAV</name>
<accession>A0A6P5S4S7</accession>
<evidence type="ECO:0000256" key="3">
    <source>
        <dbReference type="ARBA" id="ARBA00022692"/>
    </source>
</evidence>
<dbReference type="InterPro" id="IPR002528">
    <property type="entry name" value="MATE_fam"/>
</dbReference>
<keyword evidence="5 6" id="KW-0472">Membrane</keyword>
<dbReference type="GO" id="GO:0009507">
    <property type="term" value="C:chloroplast"/>
    <property type="evidence" value="ECO:0007669"/>
    <property type="project" value="TreeGrafter"/>
</dbReference>
<keyword evidence="8" id="KW-1185">Reference proteome</keyword>
<feature type="transmembrane region" description="Helical" evidence="6">
    <location>
        <begin position="525"/>
        <end position="544"/>
    </location>
</feature>
<dbReference type="RefSeq" id="XP_021810654.1">
    <property type="nucleotide sequence ID" value="XM_021954962.1"/>
</dbReference>
<dbReference type="Pfam" id="PF01554">
    <property type="entry name" value="MatE"/>
    <property type="match status" value="2"/>
</dbReference>
<comment type="caution">
    <text evidence="6">Lacks conserved residue(s) required for the propagation of feature annotation.</text>
</comment>
<dbReference type="AlphaFoldDB" id="A0A6P5S4S7"/>
<dbReference type="RefSeq" id="XP_021810653.1">
    <property type="nucleotide sequence ID" value="XM_021954961.1"/>
</dbReference>
<dbReference type="PANTHER" id="PTHR42893:SF45">
    <property type="entry name" value="PROTEIN DETOXIFICATION 45, CHLOROPLASTIC"/>
    <property type="match status" value="1"/>
</dbReference>
<dbReference type="NCBIfam" id="TIGR00797">
    <property type="entry name" value="matE"/>
    <property type="match status" value="1"/>
</dbReference>
<sequence length="593" mass="62775">MAATQFRGGALSGGLTTRSSDHNPTTKKARLFNSMKQSEAGKFGALSGRKDLSNANVGGGCSLSATHRALGSPLLTRRRRPCFPVVANQLSSEVGVGSSEVKEKLALEEEQALINGGSDDLQTYSPDVKRELLMLSLPAILGQAIDPLAQLMETAYIGRLGSLELASAGISMNIFNYISKLFNIPLLSVATSFVAEDLAKSESEASTSENGCLGDITNGKPERTDGVTERKQLSSVSTALLLSVGIGIFEAVALSFGSGLFLNMMGISMDSPMRIPAQRFLSLRAFGAPAVVASLALQGVFRGFKDTKTPVLCLGIGNLLAAFLLPILMYYFGLGVTGAALSTVISQYTVTFLMIWFLNKRAILLPPKVGSLQFGGYIKSGGFLIGRTLAVVATLTLGTSMAARQGPVAMAAHQICIQVWLAVSLLTDAMAASGQALIASYLSKGEYKIVKEVADFMLKIGLFTGVSLSVILGLSFGSLATLFTKDPEVLVLVRSGMLFFSASQPLNALAYVFDGLHYGVSDFAYAARSMMVVGAISCAFLLYAPSILGLHGVWLGLTLFMGLRAVAGYARFLSKSGPWWFVHTGIQKAQLAI</sequence>
<comment type="similarity">
    <text evidence="2 6">Belongs to the multi antimicrobial extrusion (MATE) (TC 2.A.66.1) family.</text>
</comment>
<feature type="transmembrane region" description="Helical" evidence="6">
    <location>
        <begin position="338"/>
        <end position="357"/>
    </location>
</feature>
<evidence type="ECO:0000313" key="10">
    <source>
        <dbReference type="RefSeq" id="XP_021810654.1"/>
    </source>
</evidence>
<dbReference type="InterPro" id="IPR044644">
    <property type="entry name" value="DinF-like"/>
</dbReference>
<feature type="region of interest" description="Disordered" evidence="7">
    <location>
        <begin position="206"/>
        <end position="227"/>
    </location>
</feature>